<evidence type="ECO:0000313" key="7">
    <source>
        <dbReference type="Proteomes" id="UP000277671"/>
    </source>
</evidence>
<evidence type="ECO:0000313" key="6">
    <source>
        <dbReference type="EMBL" id="RKR90719.1"/>
    </source>
</evidence>
<dbReference type="InterPro" id="IPR036388">
    <property type="entry name" value="WH-like_DNA-bd_sf"/>
</dbReference>
<evidence type="ECO:0000256" key="4">
    <source>
        <dbReference type="SAM" id="MobiDB-lite"/>
    </source>
</evidence>
<keyword evidence="2" id="KW-0238">DNA-binding</keyword>
<dbReference type="AlphaFoldDB" id="A0A495JRN0"/>
<organism evidence="6 7">
    <name type="scientific">Micromonospora pisi</name>
    <dbReference type="NCBI Taxonomy" id="589240"/>
    <lineage>
        <taxon>Bacteria</taxon>
        <taxon>Bacillati</taxon>
        <taxon>Actinomycetota</taxon>
        <taxon>Actinomycetes</taxon>
        <taxon>Micromonosporales</taxon>
        <taxon>Micromonosporaceae</taxon>
        <taxon>Micromonospora</taxon>
    </lineage>
</organism>
<dbReference type="Pfam" id="PF01047">
    <property type="entry name" value="MarR"/>
    <property type="match status" value="1"/>
</dbReference>
<sequence length="160" mass="17744">MTGERDDHDGGGADRDPVGPDALRAVEHELTVLLRRARAVSWEVAREVHPHLEPNAYGLLLLLFRAGPTRLTDLATELGIGKGTLSRQITGLEGLGLVRRQPDPVDGRAALLDLTEEGQRRFGEARGARQRQLHRTLAGWPTADQREFARLLSRYNAESR</sequence>
<dbReference type="Proteomes" id="UP000277671">
    <property type="component" value="Unassembled WGS sequence"/>
</dbReference>
<dbReference type="PANTHER" id="PTHR33164">
    <property type="entry name" value="TRANSCRIPTIONAL REGULATOR, MARR FAMILY"/>
    <property type="match status" value="1"/>
</dbReference>
<dbReference type="SMART" id="SM00347">
    <property type="entry name" value="HTH_MARR"/>
    <property type="match status" value="1"/>
</dbReference>
<dbReference type="PANTHER" id="PTHR33164:SF57">
    <property type="entry name" value="MARR-FAMILY TRANSCRIPTIONAL REGULATOR"/>
    <property type="match status" value="1"/>
</dbReference>
<dbReference type="InterPro" id="IPR036390">
    <property type="entry name" value="WH_DNA-bd_sf"/>
</dbReference>
<keyword evidence="7" id="KW-1185">Reference proteome</keyword>
<keyword evidence="1" id="KW-0805">Transcription regulation</keyword>
<dbReference type="GO" id="GO:0003677">
    <property type="term" value="F:DNA binding"/>
    <property type="evidence" value="ECO:0007669"/>
    <property type="project" value="UniProtKB-KW"/>
</dbReference>
<dbReference type="InterPro" id="IPR000835">
    <property type="entry name" value="HTH_MarR-typ"/>
</dbReference>
<dbReference type="SUPFAM" id="SSF46785">
    <property type="entry name" value="Winged helix' DNA-binding domain"/>
    <property type="match status" value="1"/>
</dbReference>
<evidence type="ECO:0000259" key="5">
    <source>
        <dbReference type="PROSITE" id="PS50995"/>
    </source>
</evidence>
<feature type="region of interest" description="Disordered" evidence="4">
    <location>
        <begin position="1"/>
        <end position="21"/>
    </location>
</feature>
<dbReference type="PROSITE" id="PS50995">
    <property type="entry name" value="HTH_MARR_2"/>
    <property type="match status" value="1"/>
</dbReference>
<keyword evidence="3" id="KW-0804">Transcription</keyword>
<dbReference type="EMBL" id="RBKT01000001">
    <property type="protein sequence ID" value="RKR90719.1"/>
    <property type="molecule type" value="Genomic_DNA"/>
</dbReference>
<dbReference type="GO" id="GO:0003700">
    <property type="term" value="F:DNA-binding transcription factor activity"/>
    <property type="evidence" value="ECO:0007669"/>
    <property type="project" value="InterPro"/>
</dbReference>
<dbReference type="PROSITE" id="PS01117">
    <property type="entry name" value="HTH_MARR_1"/>
    <property type="match status" value="1"/>
</dbReference>
<comment type="caution">
    <text evidence="6">The sequence shown here is derived from an EMBL/GenBank/DDBJ whole genome shotgun (WGS) entry which is preliminary data.</text>
</comment>
<dbReference type="Gene3D" id="1.10.10.10">
    <property type="entry name" value="Winged helix-like DNA-binding domain superfamily/Winged helix DNA-binding domain"/>
    <property type="match status" value="1"/>
</dbReference>
<accession>A0A495JRN0</accession>
<evidence type="ECO:0000256" key="3">
    <source>
        <dbReference type="ARBA" id="ARBA00023163"/>
    </source>
</evidence>
<evidence type="ECO:0000256" key="1">
    <source>
        <dbReference type="ARBA" id="ARBA00023015"/>
    </source>
</evidence>
<evidence type="ECO:0000256" key="2">
    <source>
        <dbReference type="ARBA" id="ARBA00023125"/>
    </source>
</evidence>
<gene>
    <name evidence="6" type="ORF">BDK92_5100</name>
</gene>
<protein>
    <submittedName>
        <fullName evidence="6">MarR family transcriptional regulator</fullName>
    </submittedName>
</protein>
<feature type="domain" description="HTH marR-type" evidence="5">
    <location>
        <begin position="27"/>
        <end position="157"/>
    </location>
</feature>
<dbReference type="InterPro" id="IPR023187">
    <property type="entry name" value="Tscrpt_reg_MarR-type_CS"/>
</dbReference>
<dbReference type="GO" id="GO:0006950">
    <property type="term" value="P:response to stress"/>
    <property type="evidence" value="ECO:0007669"/>
    <property type="project" value="TreeGrafter"/>
</dbReference>
<dbReference type="InterPro" id="IPR039422">
    <property type="entry name" value="MarR/SlyA-like"/>
</dbReference>
<reference evidence="6 7" key="1">
    <citation type="submission" date="2018-10" db="EMBL/GenBank/DDBJ databases">
        <title>Sequencing the genomes of 1000 actinobacteria strains.</title>
        <authorList>
            <person name="Klenk H.-P."/>
        </authorList>
    </citation>
    <scope>NUCLEOTIDE SEQUENCE [LARGE SCALE GENOMIC DNA]</scope>
    <source>
        <strain evidence="6 7">DSM 45175</strain>
    </source>
</reference>
<name>A0A495JRN0_9ACTN</name>
<dbReference type="RefSeq" id="WP_246017238.1">
    <property type="nucleotide sequence ID" value="NZ_RBKT01000001.1"/>
</dbReference>
<proteinExistence type="predicted"/>